<evidence type="ECO:0000313" key="1">
    <source>
        <dbReference type="EMBL" id="MQY07262.1"/>
    </source>
</evidence>
<keyword evidence="2" id="KW-1185">Reference proteome</keyword>
<dbReference type="Proteomes" id="UP000487268">
    <property type="component" value="Unassembled WGS sequence"/>
</dbReference>
<accession>A0A7K0C2B1</accession>
<dbReference type="EMBL" id="WEGH01000003">
    <property type="protein sequence ID" value="MQY07262.1"/>
    <property type="molecule type" value="Genomic_DNA"/>
</dbReference>
<evidence type="ECO:0008006" key="3">
    <source>
        <dbReference type="Google" id="ProtNLM"/>
    </source>
</evidence>
<name>A0A7K0C2B1_9ACTN</name>
<dbReference type="Pfam" id="PF13814">
    <property type="entry name" value="Replic_Relax"/>
    <property type="match status" value="1"/>
</dbReference>
<comment type="caution">
    <text evidence="1">The sequence shown here is derived from an EMBL/GenBank/DDBJ whole genome shotgun (WGS) entry which is preliminary data.</text>
</comment>
<protein>
    <recommendedName>
        <fullName evidence="3">Replication-relaxation</fullName>
    </recommendedName>
</protein>
<dbReference type="AlphaFoldDB" id="A0A7K0C2B1"/>
<organism evidence="1 2">
    <name type="scientific">Actinomadura macrotermitis</name>
    <dbReference type="NCBI Taxonomy" id="2585200"/>
    <lineage>
        <taxon>Bacteria</taxon>
        <taxon>Bacillati</taxon>
        <taxon>Actinomycetota</taxon>
        <taxon>Actinomycetes</taxon>
        <taxon>Streptosporangiales</taxon>
        <taxon>Thermomonosporaceae</taxon>
        <taxon>Actinomadura</taxon>
    </lineage>
</organism>
<evidence type="ECO:0000313" key="2">
    <source>
        <dbReference type="Proteomes" id="UP000487268"/>
    </source>
</evidence>
<sequence>MVRPGKVGTRVGNLAHPGDLLISLAAAQALTVLYRCRLATADHLQALITPHAASSRYIRAELGKLERAGLVGAVRRRGAHRQRVWFLTRSGATAAEASPDIQPRPYRMTAPLAAGPLQAHALAVTDLLTALHVGGWAALEDCAVEVAHGPAGSPGTATGSARAMVITDAVIRLQPDAVAAGLPPVLFVELDRGTTSVHTLATKLAAYDAYRQHRPATRAAAGAPPSWRTRYSPGDRRTPFPLVLVVIDTPGPVALRRVEAVRRVLATQRPVEGLDEGELAVAVTTLGLLQRDGLAVQQMLPLNPHAPVRKVALTQLYAAVRPARYRY</sequence>
<reference evidence="1 2" key="1">
    <citation type="submission" date="2019-10" db="EMBL/GenBank/DDBJ databases">
        <title>Actinomadura rubteroloni sp. nov. and Actinomadura macrotermitis sp. nov., isolated from the gut of fungus growing-termite Macrotermes natalensis.</title>
        <authorList>
            <person name="Benndorf R."/>
            <person name="Martin K."/>
            <person name="Kuefner M."/>
            <person name="De Beer W."/>
            <person name="Kaster A.-K."/>
            <person name="Vollmers J."/>
            <person name="Poulsen M."/>
            <person name="Beemelmanns C."/>
        </authorList>
    </citation>
    <scope>NUCLEOTIDE SEQUENCE [LARGE SCALE GENOMIC DNA]</scope>
    <source>
        <strain evidence="1 2">RB68</strain>
    </source>
</reference>
<dbReference type="InterPro" id="IPR025855">
    <property type="entry name" value="Replic_Relax"/>
</dbReference>
<proteinExistence type="predicted"/>
<gene>
    <name evidence="1" type="ORF">ACRB68_53620</name>
</gene>